<accession>C4XP33</accession>
<dbReference type="Pfam" id="PF08241">
    <property type="entry name" value="Methyltransf_11"/>
    <property type="match status" value="1"/>
</dbReference>
<evidence type="ECO:0000313" key="2">
    <source>
        <dbReference type="EMBL" id="BAH77534.1"/>
    </source>
</evidence>
<dbReference type="RefSeq" id="WP_015862666.1">
    <property type="nucleotide sequence ID" value="NC_012796.1"/>
</dbReference>
<feature type="domain" description="Methyltransferase type 11" evidence="1">
    <location>
        <begin position="86"/>
        <end position="176"/>
    </location>
</feature>
<dbReference type="OrthoDB" id="9760689at2"/>
<dbReference type="STRING" id="573370.DMR_40430"/>
<reference evidence="2 3" key="1">
    <citation type="journal article" date="2009" name="Genome Res.">
        <title>Whole genome sequence of Desulfovibrio magneticus strain RS-1 revealed common gene clusters in magnetotactic bacteria.</title>
        <authorList>
            <person name="Nakazawa H."/>
            <person name="Arakaki A."/>
            <person name="Narita-Yamada S."/>
            <person name="Yashiro I."/>
            <person name="Jinno K."/>
            <person name="Aoki N."/>
            <person name="Tsuruyama A."/>
            <person name="Okamura Y."/>
            <person name="Tanikawa S."/>
            <person name="Fujita N."/>
            <person name="Takeyama H."/>
            <person name="Matsunaga T."/>
        </authorList>
    </citation>
    <scope>NUCLEOTIDE SEQUENCE [LARGE SCALE GENOMIC DNA]</scope>
    <source>
        <strain evidence="3">ATCC 700980 / DSM 13731 / RS-1</strain>
    </source>
</reference>
<gene>
    <name evidence="2" type="ordered locus">DMR_40430</name>
</gene>
<dbReference type="Proteomes" id="UP000009071">
    <property type="component" value="Chromosome"/>
</dbReference>
<name>C4XP33_SOLM1</name>
<dbReference type="InterPro" id="IPR029063">
    <property type="entry name" value="SAM-dependent_MTases_sf"/>
</dbReference>
<dbReference type="KEGG" id="dma:DMR_40430"/>
<dbReference type="SUPFAM" id="SSF53335">
    <property type="entry name" value="S-adenosyl-L-methionine-dependent methyltransferases"/>
    <property type="match status" value="1"/>
</dbReference>
<evidence type="ECO:0000313" key="3">
    <source>
        <dbReference type="Proteomes" id="UP000009071"/>
    </source>
</evidence>
<dbReference type="EMBL" id="AP010904">
    <property type="protein sequence ID" value="BAH77534.1"/>
    <property type="molecule type" value="Genomic_DNA"/>
</dbReference>
<dbReference type="InterPro" id="IPR013216">
    <property type="entry name" value="Methyltransf_11"/>
</dbReference>
<keyword evidence="3" id="KW-1185">Reference proteome</keyword>
<organism evidence="2 3">
    <name type="scientific">Solidesulfovibrio magneticus (strain ATCC 700980 / DSM 13731 / RS-1)</name>
    <name type="common">Desulfovibrio magneticus</name>
    <dbReference type="NCBI Taxonomy" id="573370"/>
    <lineage>
        <taxon>Bacteria</taxon>
        <taxon>Pseudomonadati</taxon>
        <taxon>Thermodesulfobacteriota</taxon>
        <taxon>Desulfovibrionia</taxon>
        <taxon>Desulfovibrionales</taxon>
        <taxon>Desulfovibrionaceae</taxon>
        <taxon>Solidesulfovibrio</taxon>
    </lineage>
</organism>
<dbReference type="GO" id="GO:0008757">
    <property type="term" value="F:S-adenosylmethionine-dependent methyltransferase activity"/>
    <property type="evidence" value="ECO:0007669"/>
    <property type="project" value="InterPro"/>
</dbReference>
<dbReference type="AlphaFoldDB" id="C4XP33"/>
<dbReference type="Gene3D" id="3.40.50.150">
    <property type="entry name" value="Vaccinia Virus protein VP39"/>
    <property type="match status" value="1"/>
</dbReference>
<dbReference type="HOGENOM" id="CLU_1064471_0_0_7"/>
<sequence>MNAPKPHWKTCCGVELYKVEYRIKEWLYKRLGIALPKLREQQSYWAYRGQAYRDEILASGYLDREVFFQDLILQELEAVPFASAFEAGCGFGWNVKRVKERHPQALIGGLDFSLPQLRNMQGYKPDVPIAAAQADACRMPLRDGAFDVGFSLGVFMNIHPSKIMDALAEMARVCRKRIIHVEWCASHATRELVEKRAFKTNIVSHDYDALYARLGLKPAKVLTHLDFGEAFRRHEREAAGRLDRWEGFEGPDKYTLYVFDR</sequence>
<evidence type="ECO:0000259" key="1">
    <source>
        <dbReference type="Pfam" id="PF08241"/>
    </source>
</evidence>
<proteinExistence type="predicted"/>
<protein>
    <recommendedName>
        <fullName evidence="1">Methyltransferase type 11 domain-containing protein</fullName>
    </recommendedName>
</protein>